<gene>
    <name evidence="2" type="ORF">HGA08_15140</name>
</gene>
<dbReference type="CDD" id="cd06558">
    <property type="entry name" value="crotonase-like"/>
    <property type="match status" value="1"/>
</dbReference>
<name>A0A846Y4F8_9NOCA</name>
<dbReference type="EMBL" id="JAAXOP010000007">
    <property type="protein sequence ID" value="NKY51559.1"/>
    <property type="molecule type" value="Genomic_DNA"/>
</dbReference>
<evidence type="ECO:0000313" key="3">
    <source>
        <dbReference type="Proteomes" id="UP000565711"/>
    </source>
</evidence>
<accession>A0A846Y4F8</accession>
<dbReference type="Gene3D" id="1.10.12.10">
    <property type="entry name" value="Lyase 2-enoyl-coa Hydratase, Chain A, domain 2"/>
    <property type="match status" value="1"/>
</dbReference>
<dbReference type="PANTHER" id="PTHR43459:SF1">
    <property type="entry name" value="EG:BACN32G11.4 PROTEIN"/>
    <property type="match status" value="1"/>
</dbReference>
<proteinExistence type="inferred from homology"/>
<dbReference type="SUPFAM" id="SSF52096">
    <property type="entry name" value="ClpP/crotonase"/>
    <property type="match status" value="1"/>
</dbReference>
<sequence length="266" mass="27790">MRDEHGDGEPAVLRSRKGAVLLLTLNRPGRRNALDDHARRELAGQLEAAHTDHGIRAIVLAGSGGFFCAGADIGAMSQEPGAAHARMTLLTRLARAIVHGPKPVIAAVEGGASGLGLSLAAACDHVVAAENARFTASFGLLGLVGDTGLFWSLTGRLGPARARRFLLFTESVAAPEAARIGIADELAAPGETQRVALDRAAQLARASAPALAATKRILANPLQDFDSLLAAEADAQIGLLTSSDFDEGRRAFFERRSPVFTDHPPS</sequence>
<dbReference type="InterPro" id="IPR001753">
    <property type="entry name" value="Enoyl-CoA_hydra/iso"/>
</dbReference>
<comment type="similarity">
    <text evidence="1">Belongs to the enoyl-CoA hydratase/isomerase family.</text>
</comment>
<reference evidence="2 3" key="1">
    <citation type="submission" date="2020-04" db="EMBL/GenBank/DDBJ databases">
        <title>MicrobeNet Type strains.</title>
        <authorList>
            <person name="Nicholson A.C."/>
        </authorList>
    </citation>
    <scope>NUCLEOTIDE SEQUENCE [LARGE SCALE GENOMIC DNA]</scope>
    <source>
        <strain evidence="2 3">JCM 12354</strain>
    </source>
</reference>
<evidence type="ECO:0000313" key="2">
    <source>
        <dbReference type="EMBL" id="NKY51559.1"/>
    </source>
</evidence>
<evidence type="ECO:0008006" key="4">
    <source>
        <dbReference type="Google" id="ProtNLM"/>
    </source>
</evidence>
<keyword evidence="3" id="KW-1185">Reference proteome</keyword>
<dbReference type="Proteomes" id="UP000565711">
    <property type="component" value="Unassembled WGS sequence"/>
</dbReference>
<organism evidence="2 3">
    <name type="scientific">Nocardia vermiculata</name>
    <dbReference type="NCBI Taxonomy" id="257274"/>
    <lineage>
        <taxon>Bacteria</taxon>
        <taxon>Bacillati</taxon>
        <taxon>Actinomycetota</taxon>
        <taxon>Actinomycetes</taxon>
        <taxon>Mycobacteriales</taxon>
        <taxon>Nocardiaceae</taxon>
        <taxon>Nocardia</taxon>
    </lineage>
</organism>
<dbReference type="GO" id="GO:0003824">
    <property type="term" value="F:catalytic activity"/>
    <property type="evidence" value="ECO:0007669"/>
    <property type="project" value="UniProtKB-ARBA"/>
</dbReference>
<dbReference type="InterPro" id="IPR014748">
    <property type="entry name" value="Enoyl-CoA_hydra_C"/>
</dbReference>
<dbReference type="InterPro" id="IPR029045">
    <property type="entry name" value="ClpP/crotonase-like_dom_sf"/>
</dbReference>
<dbReference type="RefSeq" id="WP_067874812.1">
    <property type="nucleotide sequence ID" value="NZ_JAAXOP010000007.1"/>
</dbReference>
<evidence type="ECO:0000256" key="1">
    <source>
        <dbReference type="ARBA" id="ARBA00005254"/>
    </source>
</evidence>
<dbReference type="Gene3D" id="3.90.226.10">
    <property type="entry name" value="2-enoyl-CoA Hydratase, Chain A, domain 1"/>
    <property type="match status" value="1"/>
</dbReference>
<comment type="caution">
    <text evidence="2">The sequence shown here is derived from an EMBL/GenBank/DDBJ whole genome shotgun (WGS) entry which is preliminary data.</text>
</comment>
<dbReference type="PANTHER" id="PTHR43459">
    <property type="entry name" value="ENOYL-COA HYDRATASE"/>
    <property type="match status" value="1"/>
</dbReference>
<protein>
    <recommendedName>
        <fullName evidence="4">Enoyl-CoA hydratase</fullName>
    </recommendedName>
</protein>
<dbReference type="Pfam" id="PF00378">
    <property type="entry name" value="ECH_1"/>
    <property type="match status" value="1"/>
</dbReference>
<dbReference type="AlphaFoldDB" id="A0A846Y4F8"/>